<dbReference type="CDD" id="cd09993">
    <property type="entry name" value="HDAC_classIV"/>
    <property type="match status" value="1"/>
</dbReference>
<dbReference type="GO" id="GO:0040029">
    <property type="term" value="P:epigenetic regulation of gene expression"/>
    <property type="evidence" value="ECO:0007669"/>
    <property type="project" value="TreeGrafter"/>
</dbReference>
<evidence type="ECO:0000256" key="1">
    <source>
        <dbReference type="ARBA" id="ARBA00022801"/>
    </source>
</evidence>
<dbReference type="PRINTS" id="PR01270">
    <property type="entry name" value="HDASUPER"/>
</dbReference>
<evidence type="ECO:0000313" key="3">
    <source>
        <dbReference type="EMBL" id="CAE0642697.1"/>
    </source>
</evidence>
<dbReference type="GO" id="GO:0016787">
    <property type="term" value="F:hydrolase activity"/>
    <property type="evidence" value="ECO:0007669"/>
    <property type="project" value="UniProtKB-KW"/>
</dbReference>
<dbReference type="InterPro" id="IPR000286">
    <property type="entry name" value="HDACs"/>
</dbReference>
<dbReference type="AlphaFoldDB" id="A0A6V1V0D3"/>
<dbReference type="InterPro" id="IPR023696">
    <property type="entry name" value="Ureohydrolase_dom_sf"/>
</dbReference>
<dbReference type="EMBL" id="HBIU01048338">
    <property type="protein sequence ID" value="CAE0642697.1"/>
    <property type="molecule type" value="Transcribed_RNA"/>
</dbReference>
<dbReference type="GO" id="GO:0004407">
    <property type="term" value="F:histone deacetylase activity"/>
    <property type="evidence" value="ECO:0007669"/>
    <property type="project" value="InterPro"/>
</dbReference>
<dbReference type="InterPro" id="IPR044150">
    <property type="entry name" value="HDAC_classIV"/>
</dbReference>
<dbReference type="PANTHER" id="PTHR10625:SF19">
    <property type="entry name" value="HISTONE DEACETYLASE 12"/>
    <property type="match status" value="1"/>
</dbReference>
<dbReference type="InterPro" id="IPR023801">
    <property type="entry name" value="His_deacetylse_dom"/>
</dbReference>
<dbReference type="InterPro" id="IPR037138">
    <property type="entry name" value="His_deacetylse_dom_sf"/>
</dbReference>
<evidence type="ECO:0000259" key="2">
    <source>
        <dbReference type="Pfam" id="PF00850"/>
    </source>
</evidence>
<feature type="domain" description="Histone deacetylase" evidence="2">
    <location>
        <begin position="81"/>
        <end position="347"/>
    </location>
</feature>
<protein>
    <recommendedName>
        <fullName evidence="2">Histone deacetylase domain-containing protein</fullName>
    </recommendedName>
</protein>
<gene>
    <name evidence="3" type="ORF">HAKA00212_LOCUS21554</name>
</gene>
<keyword evidence="1" id="KW-0378">Hydrolase</keyword>
<name>A0A6V1V0D3_HETAK</name>
<accession>A0A6V1V0D3</accession>
<organism evidence="3">
    <name type="scientific">Heterosigma akashiwo</name>
    <name type="common">Chromophytic alga</name>
    <name type="synonym">Heterosigma carterae</name>
    <dbReference type="NCBI Taxonomy" id="2829"/>
    <lineage>
        <taxon>Eukaryota</taxon>
        <taxon>Sar</taxon>
        <taxon>Stramenopiles</taxon>
        <taxon>Ochrophyta</taxon>
        <taxon>Raphidophyceae</taxon>
        <taxon>Chattonellales</taxon>
        <taxon>Chattonellaceae</taxon>
        <taxon>Heterosigma</taxon>
    </lineage>
</organism>
<dbReference type="Pfam" id="PF00850">
    <property type="entry name" value="Hist_deacetyl"/>
    <property type="match status" value="1"/>
</dbReference>
<dbReference type="PANTHER" id="PTHR10625">
    <property type="entry name" value="HISTONE DEACETYLASE HDAC1-RELATED"/>
    <property type="match status" value="1"/>
</dbReference>
<dbReference type="Gene3D" id="3.40.800.20">
    <property type="entry name" value="Histone deacetylase domain"/>
    <property type="match status" value="1"/>
</dbReference>
<reference evidence="3" key="1">
    <citation type="submission" date="2021-01" db="EMBL/GenBank/DDBJ databases">
        <authorList>
            <person name="Corre E."/>
            <person name="Pelletier E."/>
            <person name="Niang G."/>
            <person name="Scheremetjew M."/>
            <person name="Finn R."/>
            <person name="Kale V."/>
            <person name="Holt S."/>
            <person name="Cochrane G."/>
            <person name="Meng A."/>
            <person name="Brown T."/>
            <person name="Cohen L."/>
        </authorList>
    </citation>
    <scope>NUCLEOTIDE SEQUENCE</scope>
    <source>
        <strain evidence="3">CCMP3107</strain>
    </source>
</reference>
<dbReference type="SUPFAM" id="SSF52768">
    <property type="entry name" value="Arginase/deacetylase"/>
    <property type="match status" value="1"/>
</dbReference>
<sequence>MSLGQRTTLKATFTKCFGALLVFFMFARNAVTASKLSGLGQEFLRGNLVASRRGVKWNKSSPPFVYHPEYSCPWPSNHRFPMWKFKGLFEVLCKDHIIREGEYFVPLDDPPHEWFTLVHDERYYKGFLDNTLTNDEWRRIGFRPGPGLVRRTRLEVAGTLLTAQLALQHGLACNLAGGTHHAHKGYGSGYTILNDLAITAKVLQESNIGVEKVLIVDLDVHQGDGTASIFEGDPSVFTFSMHCENNFPLRKMRSDLDVGLPPGTDDQEYMRVLQSNLERVLDEFPADLVLYDAGIDPYEGDRLGLLNISERGLYDRDSHTIRTCLGRGLPVACVIGGGYDDNAAALARRHSIVHRAAVRAWREMGVGKLVWQ</sequence>
<proteinExistence type="predicted"/>